<proteinExistence type="predicted"/>
<protein>
    <submittedName>
        <fullName evidence="1">Uncharacterized protein</fullName>
    </submittedName>
</protein>
<dbReference type="AlphaFoldDB" id="A0A2Z3YMR7"/>
<gene>
    <name evidence="1" type="ORF">Csp1_07430</name>
</gene>
<dbReference type="KEGG" id="cpre:Csp1_07430"/>
<name>A0A2Z3YMR7_9CORY</name>
<reference evidence="2" key="1">
    <citation type="submission" date="2017-11" db="EMBL/GenBank/DDBJ databases">
        <title>Otitis media/interna in a cat caused by the recently described species Corynebacterium provencense.</title>
        <authorList>
            <person name="Kittl S."/>
            <person name="Brodard I."/>
            <person name="Rychener L."/>
            <person name="Jores J."/>
            <person name="Roosje P."/>
            <person name="Gobeli Brawand S."/>
        </authorList>
    </citation>
    <scope>NUCLEOTIDE SEQUENCE [LARGE SCALE GENOMIC DNA]</scope>
    <source>
        <strain evidence="2">17KM38</strain>
    </source>
</reference>
<organism evidence="1 2">
    <name type="scientific">Corynebacterium provencense</name>
    <dbReference type="NCBI Taxonomy" id="1737425"/>
    <lineage>
        <taxon>Bacteria</taxon>
        <taxon>Bacillati</taxon>
        <taxon>Actinomycetota</taxon>
        <taxon>Actinomycetes</taxon>
        <taxon>Mycobacteriales</taxon>
        <taxon>Corynebacteriaceae</taxon>
        <taxon>Corynebacterium</taxon>
    </lineage>
</organism>
<dbReference type="Proteomes" id="UP000247696">
    <property type="component" value="Chromosome"/>
</dbReference>
<keyword evidence="2" id="KW-1185">Reference proteome</keyword>
<dbReference type="RefSeq" id="WP_110481097.1">
    <property type="nucleotide sequence ID" value="NZ_CP024988.1"/>
</dbReference>
<dbReference type="STRING" id="1737425.GCA_900049755_00551"/>
<dbReference type="EMBL" id="CP024988">
    <property type="protein sequence ID" value="AWT25552.1"/>
    <property type="molecule type" value="Genomic_DNA"/>
</dbReference>
<accession>A0A2Z3YMR7</accession>
<evidence type="ECO:0000313" key="2">
    <source>
        <dbReference type="Proteomes" id="UP000247696"/>
    </source>
</evidence>
<sequence length="100" mass="10246">MTGIAADLTSLSRTSALVDEAAGRLTAAPGGGTPAHFPVPGAARFLTAFTTARQRQHSCALGLSRYYSDAGAALTGLNRSLTSHEDAAARRFDRSPGDAA</sequence>
<evidence type="ECO:0000313" key="1">
    <source>
        <dbReference type="EMBL" id="AWT25552.1"/>
    </source>
</evidence>